<keyword evidence="2" id="KW-1133">Transmembrane helix</keyword>
<evidence type="ECO:0000313" key="4">
    <source>
        <dbReference type="EMBL" id="MBF9073870.1"/>
    </source>
</evidence>
<comment type="caution">
    <text evidence="3">The sequence shown here is derived from an EMBL/GenBank/DDBJ whole genome shotgun (WGS) entry which is preliminary data.</text>
</comment>
<feature type="region of interest" description="Disordered" evidence="1">
    <location>
        <begin position="153"/>
        <end position="176"/>
    </location>
</feature>
<accession>A0A931FAM3</accession>
<keyword evidence="2" id="KW-0472">Membrane</keyword>
<dbReference type="RefSeq" id="WP_196192928.1">
    <property type="nucleotide sequence ID" value="NZ_JADPRT010000002.1"/>
</dbReference>
<evidence type="ECO:0000256" key="1">
    <source>
        <dbReference type="SAM" id="MobiDB-lite"/>
    </source>
</evidence>
<feature type="transmembrane region" description="Helical" evidence="2">
    <location>
        <begin position="181"/>
        <end position="206"/>
    </location>
</feature>
<name>A0A931FAM3_9ACTN</name>
<protein>
    <submittedName>
        <fullName evidence="3">Uncharacterized protein</fullName>
    </submittedName>
</protein>
<dbReference type="EMBL" id="JADPRT010000028">
    <property type="protein sequence ID" value="MBF9073870.1"/>
    <property type="molecule type" value="Genomic_DNA"/>
</dbReference>
<feature type="compositionally biased region" description="Basic and acidic residues" evidence="1">
    <location>
        <begin position="153"/>
        <end position="164"/>
    </location>
</feature>
<evidence type="ECO:0000256" key="2">
    <source>
        <dbReference type="SAM" id="Phobius"/>
    </source>
</evidence>
<keyword evidence="2" id="KW-0812">Transmembrane</keyword>
<dbReference type="EMBL" id="JADPRT010000002">
    <property type="protein sequence ID" value="MBF9067787.1"/>
    <property type="molecule type" value="Genomic_DNA"/>
</dbReference>
<gene>
    <name evidence="3" type="ORF">I2501_07005</name>
    <name evidence="4" type="ORF">I2501_38240</name>
</gene>
<dbReference type="Proteomes" id="UP000657385">
    <property type="component" value="Unassembled WGS sequence"/>
</dbReference>
<dbReference type="AlphaFoldDB" id="A0A931FAM3"/>
<reference evidence="3" key="1">
    <citation type="submission" date="2020-11" db="EMBL/GenBank/DDBJ databases">
        <title>Isolation and identification of active actinomycetes.</title>
        <authorList>
            <person name="Yu B."/>
        </authorList>
    </citation>
    <scope>NUCLEOTIDE SEQUENCE</scope>
    <source>
        <strain evidence="3">NEAU-YB345</strain>
    </source>
</reference>
<proteinExistence type="predicted"/>
<organism evidence="3 5">
    <name type="scientific">Streptacidiphilus fuscans</name>
    <dbReference type="NCBI Taxonomy" id="2789292"/>
    <lineage>
        <taxon>Bacteria</taxon>
        <taxon>Bacillati</taxon>
        <taxon>Actinomycetota</taxon>
        <taxon>Actinomycetes</taxon>
        <taxon>Kitasatosporales</taxon>
        <taxon>Streptomycetaceae</taxon>
        <taxon>Streptacidiphilus</taxon>
    </lineage>
</organism>
<sequence>MQQLPTDARPAPSLTTTVFGVLAVLGAVALAGWIMVVGPIHNLVYDTDNAGLPGSYTATKCWTEGSGKSSHSVCLGTFRSTDGSVVVRDLQLERTAASVGVPLTVRREADGTDYAQPGFANAAMDVALCLLTLSGLGLALAVIGVSPKSVTVEKRKGSGKDPGAHAKPQSQPPNPAPWRQLIAFGPALMSSMMALGGITAVVAFVAKIVSRF</sequence>
<evidence type="ECO:0000313" key="3">
    <source>
        <dbReference type="EMBL" id="MBF9067787.1"/>
    </source>
</evidence>
<feature type="transmembrane region" description="Helical" evidence="2">
    <location>
        <begin position="14"/>
        <end position="36"/>
    </location>
</feature>
<evidence type="ECO:0000313" key="5">
    <source>
        <dbReference type="Proteomes" id="UP000657385"/>
    </source>
</evidence>
<feature type="transmembrane region" description="Helical" evidence="2">
    <location>
        <begin position="126"/>
        <end position="145"/>
    </location>
</feature>
<keyword evidence="5" id="KW-1185">Reference proteome</keyword>